<sequence length="162" mass="16346">MNLGQLGVGVVVLVIVVFALLSGGVNTPETPAPADDADRSIGTDVTEPDADDAPPEDSDPGTEQEPVVADDDGADDAGDDGTANESGSESGTFETVETGDDDTDSPTRTTRPRGSPVGVSDYNDGDDGSSDDSSSDDSTDDSSTDDSTDDSSSDDSTDDSTD</sequence>
<feature type="compositionally biased region" description="Polar residues" evidence="1">
    <location>
        <begin position="83"/>
        <end position="95"/>
    </location>
</feature>
<gene>
    <name evidence="3" type="ORF">FQA18_18910</name>
</gene>
<feature type="compositionally biased region" description="Low complexity" evidence="1">
    <location>
        <begin position="106"/>
        <end position="116"/>
    </location>
</feature>
<name>A0A558FSV4_HALVO</name>
<dbReference type="RefSeq" id="WP_144859816.1">
    <property type="nucleotide sequence ID" value="NZ_VMTR01000293.1"/>
</dbReference>
<evidence type="ECO:0000313" key="3">
    <source>
        <dbReference type="EMBL" id="TVT88603.1"/>
    </source>
</evidence>
<organism evidence="3 4">
    <name type="scientific">Haloferax volcanii</name>
    <name type="common">Halobacterium volcanii</name>
    <dbReference type="NCBI Taxonomy" id="2246"/>
    <lineage>
        <taxon>Archaea</taxon>
        <taxon>Methanobacteriati</taxon>
        <taxon>Methanobacteriota</taxon>
        <taxon>Stenosarchaea group</taxon>
        <taxon>Halobacteria</taxon>
        <taxon>Halobacteriales</taxon>
        <taxon>Haloferacaceae</taxon>
        <taxon>Haloferax</taxon>
    </lineage>
</organism>
<comment type="caution">
    <text evidence="3">The sequence shown here is derived from an EMBL/GenBank/DDBJ whole genome shotgun (WGS) entry which is preliminary data.</text>
</comment>
<feature type="compositionally biased region" description="Acidic residues" evidence="1">
    <location>
        <begin position="46"/>
        <end position="79"/>
    </location>
</feature>
<evidence type="ECO:0000256" key="2">
    <source>
        <dbReference type="SAM" id="Phobius"/>
    </source>
</evidence>
<proteinExistence type="predicted"/>
<evidence type="ECO:0000313" key="4">
    <source>
        <dbReference type="Proteomes" id="UP000320212"/>
    </source>
</evidence>
<dbReference type="Proteomes" id="UP000320212">
    <property type="component" value="Unassembled WGS sequence"/>
</dbReference>
<feature type="compositionally biased region" description="Acidic residues" evidence="1">
    <location>
        <begin position="123"/>
        <end position="162"/>
    </location>
</feature>
<protein>
    <submittedName>
        <fullName evidence="3">Uncharacterized protein</fullName>
    </submittedName>
</protein>
<dbReference type="EMBL" id="VMTR01000293">
    <property type="protein sequence ID" value="TVT88603.1"/>
    <property type="molecule type" value="Genomic_DNA"/>
</dbReference>
<feature type="non-terminal residue" evidence="3">
    <location>
        <position position="162"/>
    </location>
</feature>
<reference evidence="3 4" key="1">
    <citation type="submission" date="2019-07" db="EMBL/GenBank/DDBJ databases">
        <title>Draft genome sequence of Haloferax volcanii SS0101, isolated from salt farm in Samut Sakhon, Thailand.</title>
        <authorList>
            <person name="Wanthongcharoen S."/>
            <person name="Yamprayoonswat W."/>
            <person name="Ruangsuj P."/>
            <person name="Thongpramul N."/>
            <person name="Jumpathong W."/>
            <person name="Sittihan S."/>
            <person name="Kanjanavas P."/>
            <person name="Yasawong M."/>
        </authorList>
    </citation>
    <scope>NUCLEOTIDE SEQUENCE [LARGE SCALE GENOMIC DNA]</scope>
    <source>
        <strain evidence="3 4">SS0101</strain>
    </source>
</reference>
<keyword evidence="2" id="KW-0472">Membrane</keyword>
<feature type="region of interest" description="Disordered" evidence="1">
    <location>
        <begin position="24"/>
        <end position="162"/>
    </location>
</feature>
<feature type="transmembrane region" description="Helical" evidence="2">
    <location>
        <begin position="6"/>
        <end position="25"/>
    </location>
</feature>
<keyword evidence="2" id="KW-0812">Transmembrane</keyword>
<dbReference type="AlphaFoldDB" id="A0A558FSV4"/>
<accession>A0A558FSV4</accession>
<evidence type="ECO:0000256" key="1">
    <source>
        <dbReference type="SAM" id="MobiDB-lite"/>
    </source>
</evidence>
<keyword evidence="2" id="KW-1133">Transmembrane helix</keyword>